<dbReference type="EMBL" id="JAAMOD010000133">
    <property type="protein sequence ID" value="KAF5238969.1"/>
    <property type="molecule type" value="Genomic_DNA"/>
</dbReference>
<keyword evidence="2" id="KW-0472">Membrane</keyword>
<evidence type="ECO:0000256" key="2">
    <source>
        <dbReference type="SAM" id="Phobius"/>
    </source>
</evidence>
<sequence length="1357" mass="154150">MSLDLNEMKSHRQDPKRDQDTSGQPQEIHRINEISTGNPNASPCRAFLEVDLDVTNNRDENNKLLDVSSHEIRDNRASFTSEEDAIGTNYPLRRNYIFLSWWQEIAWCVFTTGLLFALVGLLKAYDKKPAPDWFVSLNAVVAAIATTCRASMVIPVQRASRGPFGSLMLLFKTRERLLGVSTVAAMILVSGLATSSLTQATIVFGPQVRQLSDNAVAHKASSINADDWHQLQDQFRNGAIQAFFISERQRKTLQLNPSCPSSCHWDKFRSIDICDVQRNVTDQLKLELIDPDNLGDFDQPQPVYKGQAIERWRVTLGDWFQVDDINSFNWVCATDTTNTDQARGLWGDDMDKFPITTLSTQLFIYKKLPYLKHQPVRSYKGARSPYKAVAVAWYWCIKEWEIDISAGITHTKAEETDYQVINGSGNPYGSDRHFTLVDEQTSERFPITLGSWALSSSWKIEPMGRANDAMAGRASDRIIGNATLIEDDPWDNIMAWKEDATLGMSTLARTYKTDESNTVRGYAEMGQPTIIIRWAWLSLLLAQVLLMVIFVLYVILDTAKLNVEVVKGSNIAELKAIGQEHLIPGSESVLSGGIAESVRADLMGRLVKSDNGWNLKGWKRHVSLTNTVDGKLTYAEFMADLEMKLTAADVDKSLVAPNGKGFGTPTTAEAVYALKKKSWVMKLEVDHITGVNDSSYADLMGRVDKKFQDYYTTLGNDDKWKRRLIETNMRTEKLSKDIVALRKQEADEWLPKQTTREVDPPGTPSDKRFYGLGLDRKELVIEKVTSTVPGASTCERVDLIQTFLSHPDPAAFERKLGNAGIKDGIKGLVEWADDLGNQKFAESGPGFTKGNISHDEAKTVWINVHKNASNRLGDQENAIRGDAVPRLLDHRDSRAALIRGIRLHYHFAMSEPVDRLSSSMPLVARARNARRIMSNDIPEGMEPEEQPYCIWHPDIATEDTYRSLASKYPDMRYQVGRACAAAGYYALFHELDLLPEVSIAEEARESVTNGAKRIYEEIMGFKHRYAIMDDCSRSTELVDYKCPAYLNGDTEVRWRLTARQGIKNSNKVDLLPCIEEDMHVCLEDQELEECYSTLTDHEAKLLYSPLPQDLPTAKKTLLIQMAAHDGNIERYARLTSCGRTLTLLDSDCVVRGILHHTMYARWWADQIRENTIYARSAPYVWELQRAIMARRIMTNDISAFENGWPTGVPKPYIIWWPLRPDYNILLLLAERVPEMKRQIAAAAIVCDHENLYKWLDPEPSWHLWVVASEFSTNPFYREDQERRGREKDIDVEDGRAEYIEYRELMQTKEITVIDEDEEKIRDSVEKRQVPNSPWDKMLSTGLVQVRVWQGVEKMSPE</sequence>
<dbReference type="Proteomes" id="UP000537989">
    <property type="component" value="Unassembled WGS sequence"/>
</dbReference>
<reference evidence="3 4" key="1">
    <citation type="submission" date="2020-02" db="EMBL/GenBank/DDBJ databases">
        <title>Identification and distribution of gene clusters putatively required for synthesis of sphingolipid metabolism inhibitors in phylogenetically diverse species of the filamentous fungus Fusarium.</title>
        <authorList>
            <person name="Kim H.-S."/>
            <person name="Busman M."/>
            <person name="Brown D.W."/>
            <person name="Divon H."/>
            <person name="Uhlig S."/>
            <person name="Proctor R.H."/>
        </authorList>
    </citation>
    <scope>NUCLEOTIDE SEQUENCE [LARGE SCALE GENOMIC DNA]</scope>
    <source>
        <strain evidence="3 4">NRRL 2903</strain>
    </source>
</reference>
<evidence type="ECO:0000256" key="1">
    <source>
        <dbReference type="SAM" id="MobiDB-lite"/>
    </source>
</evidence>
<keyword evidence="4" id="KW-1185">Reference proteome</keyword>
<evidence type="ECO:0000313" key="4">
    <source>
        <dbReference type="Proteomes" id="UP000537989"/>
    </source>
</evidence>
<keyword evidence="2" id="KW-0812">Transmembrane</keyword>
<name>A0AAN6HG33_FUSAU</name>
<protein>
    <submittedName>
        <fullName evidence="3">Uncharacterized protein</fullName>
    </submittedName>
</protein>
<comment type="caution">
    <text evidence="3">The sequence shown here is derived from an EMBL/GenBank/DDBJ whole genome shotgun (WGS) entry which is preliminary data.</text>
</comment>
<evidence type="ECO:0000313" key="3">
    <source>
        <dbReference type="EMBL" id="KAF5238969.1"/>
    </source>
</evidence>
<feature type="transmembrane region" description="Helical" evidence="2">
    <location>
        <begin position="133"/>
        <end position="156"/>
    </location>
</feature>
<feature type="transmembrane region" description="Helical" evidence="2">
    <location>
        <begin position="177"/>
        <end position="197"/>
    </location>
</feature>
<feature type="transmembrane region" description="Helical" evidence="2">
    <location>
        <begin position="534"/>
        <end position="556"/>
    </location>
</feature>
<accession>A0AAN6HG33</accession>
<proteinExistence type="predicted"/>
<dbReference type="PANTHER" id="PTHR35394:SF5">
    <property type="entry name" value="DUF3176 DOMAIN-CONTAINING PROTEIN"/>
    <property type="match status" value="1"/>
</dbReference>
<keyword evidence="2" id="KW-1133">Transmembrane helix</keyword>
<feature type="compositionally biased region" description="Basic and acidic residues" evidence="1">
    <location>
        <begin position="1"/>
        <end position="20"/>
    </location>
</feature>
<feature type="transmembrane region" description="Helical" evidence="2">
    <location>
        <begin position="101"/>
        <end position="121"/>
    </location>
</feature>
<feature type="region of interest" description="Disordered" evidence="1">
    <location>
        <begin position="1"/>
        <end position="42"/>
    </location>
</feature>
<gene>
    <name evidence="3" type="ORF">FAUST_5209</name>
</gene>
<organism evidence="3 4">
    <name type="scientific">Fusarium austroamericanum</name>
    <dbReference type="NCBI Taxonomy" id="282268"/>
    <lineage>
        <taxon>Eukaryota</taxon>
        <taxon>Fungi</taxon>
        <taxon>Dikarya</taxon>
        <taxon>Ascomycota</taxon>
        <taxon>Pezizomycotina</taxon>
        <taxon>Sordariomycetes</taxon>
        <taxon>Hypocreomycetidae</taxon>
        <taxon>Hypocreales</taxon>
        <taxon>Nectriaceae</taxon>
        <taxon>Fusarium</taxon>
    </lineage>
</organism>
<dbReference type="PANTHER" id="PTHR35394">
    <property type="entry name" value="DUF3176 DOMAIN-CONTAINING PROTEIN"/>
    <property type="match status" value="1"/>
</dbReference>